<reference evidence="2 3" key="1">
    <citation type="submission" date="2023-07" db="EMBL/GenBank/DDBJ databases">
        <title>Sequencing the genomes of 1000 actinobacteria strains.</title>
        <authorList>
            <person name="Klenk H.-P."/>
        </authorList>
    </citation>
    <scope>NUCLEOTIDE SEQUENCE [LARGE SCALE GENOMIC DNA]</scope>
    <source>
        <strain evidence="2 3">DSM 19426</strain>
    </source>
</reference>
<sequence>MTSLPWDEGEAPIVSTSFLPAVEMSTVRAERYLLVSAPLPLRGAGSGSRRCPGPTRDTAPTATSDSR</sequence>
<proteinExistence type="predicted"/>
<evidence type="ECO:0000313" key="3">
    <source>
        <dbReference type="Proteomes" id="UP001183648"/>
    </source>
</evidence>
<feature type="region of interest" description="Disordered" evidence="1">
    <location>
        <begin position="40"/>
        <end position="67"/>
    </location>
</feature>
<feature type="compositionally biased region" description="Polar residues" evidence="1">
    <location>
        <begin position="58"/>
        <end position="67"/>
    </location>
</feature>
<dbReference type="Proteomes" id="UP001183648">
    <property type="component" value="Unassembled WGS sequence"/>
</dbReference>
<protein>
    <submittedName>
        <fullName evidence="2">Uncharacterized protein</fullName>
    </submittedName>
</protein>
<accession>A0ABU2BS75</accession>
<organism evidence="2 3">
    <name type="scientific">Nocardioides marmoribigeumensis</name>
    <dbReference type="NCBI Taxonomy" id="433649"/>
    <lineage>
        <taxon>Bacteria</taxon>
        <taxon>Bacillati</taxon>
        <taxon>Actinomycetota</taxon>
        <taxon>Actinomycetes</taxon>
        <taxon>Propionibacteriales</taxon>
        <taxon>Nocardioidaceae</taxon>
        <taxon>Nocardioides</taxon>
    </lineage>
</organism>
<dbReference type="EMBL" id="JAVDYG010000001">
    <property type="protein sequence ID" value="MDR7361502.1"/>
    <property type="molecule type" value="Genomic_DNA"/>
</dbReference>
<evidence type="ECO:0000313" key="2">
    <source>
        <dbReference type="EMBL" id="MDR7361502.1"/>
    </source>
</evidence>
<keyword evidence="3" id="KW-1185">Reference proteome</keyword>
<gene>
    <name evidence="2" type="ORF">J2S63_001055</name>
</gene>
<name>A0ABU2BS75_9ACTN</name>
<comment type="caution">
    <text evidence="2">The sequence shown here is derived from an EMBL/GenBank/DDBJ whole genome shotgun (WGS) entry which is preliminary data.</text>
</comment>
<evidence type="ECO:0000256" key="1">
    <source>
        <dbReference type="SAM" id="MobiDB-lite"/>
    </source>
</evidence>